<reference evidence="1" key="1">
    <citation type="submission" date="2018-02" db="EMBL/GenBank/DDBJ databases">
        <title>Rhizophora mucronata_Transcriptome.</title>
        <authorList>
            <person name="Meera S.P."/>
            <person name="Sreeshan A."/>
            <person name="Augustine A."/>
        </authorList>
    </citation>
    <scope>NUCLEOTIDE SEQUENCE</scope>
    <source>
        <tissue evidence="1">Leaf</tissue>
    </source>
</reference>
<organism evidence="1">
    <name type="scientific">Rhizophora mucronata</name>
    <name type="common">Asiatic mangrove</name>
    <dbReference type="NCBI Taxonomy" id="61149"/>
    <lineage>
        <taxon>Eukaryota</taxon>
        <taxon>Viridiplantae</taxon>
        <taxon>Streptophyta</taxon>
        <taxon>Embryophyta</taxon>
        <taxon>Tracheophyta</taxon>
        <taxon>Spermatophyta</taxon>
        <taxon>Magnoliopsida</taxon>
        <taxon>eudicotyledons</taxon>
        <taxon>Gunneridae</taxon>
        <taxon>Pentapetalae</taxon>
        <taxon>rosids</taxon>
        <taxon>fabids</taxon>
        <taxon>Malpighiales</taxon>
        <taxon>Rhizophoraceae</taxon>
        <taxon>Rhizophora</taxon>
    </lineage>
</organism>
<evidence type="ECO:0000313" key="1">
    <source>
        <dbReference type="EMBL" id="MBX46325.1"/>
    </source>
</evidence>
<sequence>MQQPLIFYRELSLTICLAYADDYVI</sequence>
<name>A0A2P2NV14_RHIMU</name>
<dbReference type="EMBL" id="GGEC01065841">
    <property type="protein sequence ID" value="MBX46325.1"/>
    <property type="molecule type" value="Transcribed_RNA"/>
</dbReference>
<protein>
    <submittedName>
        <fullName evidence="1">Uncharacterized protein</fullName>
    </submittedName>
</protein>
<proteinExistence type="predicted"/>
<dbReference type="AlphaFoldDB" id="A0A2P2NV14"/>
<accession>A0A2P2NV14</accession>